<sequence length="311" mass="35222">MPSFHEMKYVRKIREKGEYFFLDTKLVVVDRTPPIPVLGVAGRIVKNTTLKRDQIFRSGGGLIENKGELETAPSSTFLLILNNHRLVYCKEVAGAPTISNFQSTSQKFMKLRHAEFVNERYEEAKLERVLIPESERVSKRAILEEFPYPKLRVTPLSDKESLKDFIARLKHIDSLAITLLPTNDEEIDNDDFWTDLGRRRREMNSKNAKVNFSNSSEGLDGEKVYEQAKAASNLANSEVRLKGHDILGDTLKGTNEDFSLTVELQELPRDTVLAADVKYKQFDSLVKKGIIVIPKLVDGVAKKIMAILDGL</sequence>
<dbReference type="EMBL" id="VMNI01000012">
    <property type="protein sequence ID" value="TVO75720.1"/>
    <property type="molecule type" value="Genomic_DNA"/>
</dbReference>
<evidence type="ECO:0000313" key="2">
    <source>
        <dbReference type="Proteomes" id="UP000318349"/>
    </source>
</evidence>
<name>A0A557SE68_9RHOO</name>
<gene>
    <name evidence="1" type="ORF">FHP89_13210</name>
</gene>
<protein>
    <submittedName>
        <fullName evidence="1">Uncharacterized protein</fullName>
    </submittedName>
</protein>
<dbReference type="AlphaFoldDB" id="A0A557SE68"/>
<accession>A0A557SE68</accession>
<comment type="caution">
    <text evidence="1">The sequence shown here is derived from an EMBL/GenBank/DDBJ whole genome shotgun (WGS) entry which is preliminary data.</text>
</comment>
<reference evidence="1 2" key="1">
    <citation type="submission" date="2019-07" db="EMBL/GenBank/DDBJ databases">
        <title>The pathways for chlorine oxyanion respiration interact through the shared metabolite chlorate.</title>
        <authorList>
            <person name="Barnum T.P."/>
            <person name="Cheng Y."/>
            <person name="Hill K.A."/>
            <person name="Lucas L.N."/>
            <person name="Carlson H.K."/>
            <person name="Coates J.D."/>
        </authorList>
    </citation>
    <scope>NUCLEOTIDE SEQUENCE [LARGE SCALE GENOMIC DNA]</scope>
    <source>
        <strain evidence="1 2">SFB-1</strain>
    </source>
</reference>
<organism evidence="1 2">
    <name type="scientific">Denitromonas halophila</name>
    <dbReference type="NCBI Taxonomy" id="1629404"/>
    <lineage>
        <taxon>Bacteria</taxon>
        <taxon>Pseudomonadati</taxon>
        <taxon>Pseudomonadota</taxon>
        <taxon>Betaproteobacteria</taxon>
        <taxon>Rhodocyclales</taxon>
        <taxon>Zoogloeaceae</taxon>
        <taxon>Denitromonas</taxon>
    </lineage>
</organism>
<evidence type="ECO:0000313" key="1">
    <source>
        <dbReference type="EMBL" id="TVO75720.1"/>
    </source>
</evidence>
<proteinExistence type="predicted"/>
<dbReference type="Proteomes" id="UP000318349">
    <property type="component" value="Unassembled WGS sequence"/>
</dbReference>